<dbReference type="STRING" id="542762.A0A4S4EKE9"/>
<dbReference type="PRINTS" id="PR00298">
    <property type="entry name" value="CHAPERONIN60"/>
</dbReference>
<keyword evidence="2" id="KW-0547">Nucleotide-binding</keyword>
<evidence type="ECO:0000256" key="6">
    <source>
        <dbReference type="RuleBase" id="RU000418"/>
    </source>
</evidence>
<evidence type="ECO:0000256" key="3">
    <source>
        <dbReference type="ARBA" id="ARBA00022840"/>
    </source>
</evidence>
<gene>
    <name evidence="8" type="ORF">TEA_013204</name>
</gene>
<dbReference type="InterPro" id="IPR027413">
    <property type="entry name" value="GROEL-like_equatorial_sf"/>
</dbReference>
<evidence type="ECO:0000256" key="2">
    <source>
        <dbReference type="ARBA" id="ARBA00022741"/>
    </source>
</evidence>
<dbReference type="HAMAP" id="MF_00600">
    <property type="entry name" value="CH60"/>
    <property type="match status" value="1"/>
</dbReference>
<dbReference type="AlphaFoldDB" id="A0A4S4EKE9"/>
<dbReference type="Gene3D" id="3.50.7.10">
    <property type="entry name" value="GroEL"/>
    <property type="match status" value="1"/>
</dbReference>
<reference evidence="8 9" key="1">
    <citation type="journal article" date="2018" name="Proc. Natl. Acad. Sci. U.S.A.">
        <title>Draft genome sequence of Camellia sinensis var. sinensis provides insights into the evolution of the tea genome and tea quality.</title>
        <authorList>
            <person name="Wei C."/>
            <person name="Yang H."/>
            <person name="Wang S."/>
            <person name="Zhao J."/>
            <person name="Liu C."/>
            <person name="Gao L."/>
            <person name="Xia E."/>
            <person name="Lu Y."/>
            <person name="Tai Y."/>
            <person name="She G."/>
            <person name="Sun J."/>
            <person name="Cao H."/>
            <person name="Tong W."/>
            <person name="Gao Q."/>
            <person name="Li Y."/>
            <person name="Deng W."/>
            <person name="Jiang X."/>
            <person name="Wang W."/>
            <person name="Chen Q."/>
            <person name="Zhang S."/>
            <person name="Li H."/>
            <person name="Wu J."/>
            <person name="Wang P."/>
            <person name="Li P."/>
            <person name="Shi C."/>
            <person name="Zheng F."/>
            <person name="Jian J."/>
            <person name="Huang B."/>
            <person name="Shan D."/>
            <person name="Shi M."/>
            <person name="Fang C."/>
            <person name="Yue Y."/>
            <person name="Li F."/>
            <person name="Li D."/>
            <person name="Wei S."/>
            <person name="Han B."/>
            <person name="Jiang C."/>
            <person name="Yin Y."/>
            <person name="Xia T."/>
            <person name="Zhang Z."/>
            <person name="Bennetzen J.L."/>
            <person name="Zhao S."/>
            <person name="Wan X."/>
        </authorList>
    </citation>
    <scope>NUCLEOTIDE SEQUENCE [LARGE SCALE GENOMIC DNA]</scope>
    <source>
        <strain evidence="9">cv. Shuchazao</strain>
        <tissue evidence="8">Leaf</tissue>
    </source>
</reference>
<keyword evidence="9" id="KW-1185">Reference proteome</keyword>
<name>A0A4S4EKE9_CAMSN</name>
<dbReference type="Pfam" id="PF00118">
    <property type="entry name" value="Cpn60_TCP1"/>
    <property type="match status" value="2"/>
</dbReference>
<comment type="caution">
    <text evidence="8">The sequence shown here is derived from an EMBL/GenBank/DDBJ whole genome shotgun (WGS) entry which is preliminary data.</text>
</comment>
<dbReference type="Gene3D" id="1.10.560.10">
    <property type="entry name" value="GroEL-like equatorial domain"/>
    <property type="match status" value="2"/>
</dbReference>
<dbReference type="EMBL" id="SDRB02003711">
    <property type="protein sequence ID" value="THG17060.1"/>
    <property type="molecule type" value="Genomic_DNA"/>
</dbReference>
<dbReference type="NCBIfam" id="NF009487">
    <property type="entry name" value="PRK12849.1"/>
    <property type="match status" value="1"/>
</dbReference>
<organism evidence="8 9">
    <name type="scientific">Camellia sinensis var. sinensis</name>
    <name type="common">China tea</name>
    <dbReference type="NCBI Taxonomy" id="542762"/>
    <lineage>
        <taxon>Eukaryota</taxon>
        <taxon>Viridiplantae</taxon>
        <taxon>Streptophyta</taxon>
        <taxon>Embryophyta</taxon>
        <taxon>Tracheophyta</taxon>
        <taxon>Spermatophyta</taxon>
        <taxon>Magnoliopsida</taxon>
        <taxon>eudicotyledons</taxon>
        <taxon>Gunneridae</taxon>
        <taxon>Pentapetalae</taxon>
        <taxon>asterids</taxon>
        <taxon>Ericales</taxon>
        <taxon>Theaceae</taxon>
        <taxon>Camellia</taxon>
    </lineage>
</organism>
<dbReference type="InterPro" id="IPR027410">
    <property type="entry name" value="TCP-1-like_intermed_sf"/>
</dbReference>
<dbReference type="GO" id="GO:0005524">
    <property type="term" value="F:ATP binding"/>
    <property type="evidence" value="ECO:0007669"/>
    <property type="project" value="UniProtKB-KW"/>
</dbReference>
<feature type="region of interest" description="Disordered" evidence="7">
    <location>
        <begin position="775"/>
        <end position="798"/>
    </location>
</feature>
<evidence type="ECO:0000313" key="8">
    <source>
        <dbReference type="EMBL" id="THG17060.1"/>
    </source>
</evidence>
<feature type="repeat" description="TPR" evidence="5">
    <location>
        <begin position="902"/>
        <end position="935"/>
    </location>
</feature>
<dbReference type="NCBIfam" id="NF000592">
    <property type="entry name" value="PRK00013.1"/>
    <property type="match status" value="1"/>
</dbReference>
<keyword evidence="5" id="KW-0802">TPR repeat</keyword>
<dbReference type="Proteomes" id="UP000306102">
    <property type="component" value="Unassembled WGS sequence"/>
</dbReference>
<evidence type="ECO:0000256" key="1">
    <source>
        <dbReference type="ARBA" id="ARBA00006607"/>
    </source>
</evidence>
<sequence length="976" mass="105076">MASTLAGMSLVGSLAAHSARVTDKKFATSLDKLSSFTSISSSLSGRRQNVALRRTCSPRINAMAKELYFNKDGSAIKKLQSGVNKLADLVGVTLGPKGRNVVLESKYGSPKIVNDGVTVAREVELEDPVENIGAKLVRQAAAKTNDLAGDGTTTSVVLAQGLITEGVKVVAAGANPVLITRGIEKTAKALVEELKLMSKEVEDSELADVAAVSAGNNYEVGNMIAEAMSKVGRKGVVTLEEGKSAENSLYVVEGMQFDRGYISPYFVTDSEKMTVEYENCKLLLVDKKISNARDLINVLEDAIRGGYPIVIVAEDIEQEALATLVVNKLRGALKIAALKAPGFGERKSQYLDDIAILTGGTVIREEVGLTLDQADKEVLGHAAKVVLTKDSTTIIGDGSTQEVVNKRVAQIRNLIEVAEQDYEKEKLNERIAKLSGGVAVIQVGAQTETELKEKKLRVEDALNATKASSNSDVGIAFQAAVEEGIVVGGGCTLLRLASKVDCIKESLDNDEEKALCCSCFGITISTWQSFQGTVMFPSGLNGCEPKHQVNKAKYEEPKAWITTLLSCAKLSCLAIAPLSNAMALAHPDELLFNHVSSHSHRVGADIVKRALSYPLKLIAKNAGVNGSVVSEKVLSSDNPKFGYNAATGNYEDLMAAGIIDPTKVVRCCLEHAASVAKTFLMSDCVVVAIKEPEPMAAGNPMDNSAPSSYTSLCSSPPLARSNPSAAAASAKAYLSLSPQFVKSVSRNLSFLSNSISFCNTFHLEKPTSILMVRASETEAKTSSSKSESEGEKEDEAEEYEVELVQPYGLKFRKGRDGGTYIDAIGVGGSADKSGMFTVGDKCLEKKYGQLLNMGERWKMDETGELTEKEIIRAERNSGVISNRVREIQMQNYLRKKEMKEQRENDLRQGLQLYKNAKYEEALEKFESVLGTKPDPNEASVASYNVACCYSKLNQIQAGLSALKDALEAGFEDFKVK</sequence>
<dbReference type="PROSITE" id="PS00296">
    <property type="entry name" value="CHAPERONINS_CPN60"/>
    <property type="match status" value="1"/>
</dbReference>
<dbReference type="Gene3D" id="1.25.40.10">
    <property type="entry name" value="Tetratricopeptide repeat domain"/>
    <property type="match status" value="1"/>
</dbReference>
<dbReference type="InterPro" id="IPR011990">
    <property type="entry name" value="TPR-like_helical_dom_sf"/>
</dbReference>
<dbReference type="GO" id="GO:0042026">
    <property type="term" value="P:protein refolding"/>
    <property type="evidence" value="ECO:0007669"/>
    <property type="project" value="InterPro"/>
</dbReference>
<dbReference type="GO" id="GO:0140662">
    <property type="term" value="F:ATP-dependent protein folding chaperone"/>
    <property type="evidence" value="ECO:0007669"/>
    <property type="project" value="InterPro"/>
</dbReference>
<dbReference type="NCBIfam" id="NF009489">
    <property type="entry name" value="PRK12851.1"/>
    <property type="match status" value="1"/>
</dbReference>
<dbReference type="InterPro" id="IPR027409">
    <property type="entry name" value="GroEL-like_apical_dom_sf"/>
</dbReference>
<keyword evidence="3" id="KW-0067">ATP-binding</keyword>
<dbReference type="SUPFAM" id="SSF48452">
    <property type="entry name" value="TPR-like"/>
    <property type="match status" value="1"/>
</dbReference>
<dbReference type="InterPro" id="IPR018370">
    <property type="entry name" value="Chaperonin_Cpn60_CS"/>
</dbReference>
<evidence type="ECO:0000256" key="4">
    <source>
        <dbReference type="ARBA" id="ARBA00023186"/>
    </source>
</evidence>
<evidence type="ECO:0000256" key="5">
    <source>
        <dbReference type="PROSITE-ProRule" id="PRU00339"/>
    </source>
</evidence>
<comment type="similarity">
    <text evidence="1 6">Belongs to the chaperonin (HSP60) family.</text>
</comment>
<dbReference type="NCBIfam" id="NF009488">
    <property type="entry name" value="PRK12850.1"/>
    <property type="match status" value="1"/>
</dbReference>
<dbReference type="CDD" id="cd03344">
    <property type="entry name" value="GroEL"/>
    <property type="match status" value="1"/>
</dbReference>
<evidence type="ECO:0000313" key="9">
    <source>
        <dbReference type="Proteomes" id="UP000306102"/>
    </source>
</evidence>
<dbReference type="FunFam" id="3.50.7.10:FF:000001">
    <property type="entry name" value="60 kDa chaperonin"/>
    <property type="match status" value="1"/>
</dbReference>
<proteinExistence type="inferred from homology"/>
<protein>
    <submittedName>
        <fullName evidence="8">Uncharacterized protein</fullName>
    </submittedName>
</protein>
<keyword evidence="4" id="KW-0143">Chaperone</keyword>
<dbReference type="InterPro" id="IPR019734">
    <property type="entry name" value="TPR_rpt"/>
</dbReference>
<accession>A0A4S4EKE9</accession>
<dbReference type="NCBIfam" id="TIGR02348">
    <property type="entry name" value="GroEL"/>
    <property type="match status" value="1"/>
</dbReference>
<dbReference type="SUPFAM" id="SSF48592">
    <property type="entry name" value="GroEL equatorial domain-like"/>
    <property type="match status" value="2"/>
</dbReference>
<dbReference type="InterPro" id="IPR002423">
    <property type="entry name" value="Cpn60/GroEL/TCP-1"/>
</dbReference>
<dbReference type="PROSITE" id="PS50005">
    <property type="entry name" value="TPR"/>
    <property type="match status" value="1"/>
</dbReference>
<dbReference type="Gene3D" id="3.30.260.10">
    <property type="entry name" value="TCP-1-like chaperonin intermediate domain"/>
    <property type="match status" value="1"/>
</dbReference>
<dbReference type="InterPro" id="IPR001844">
    <property type="entry name" value="Cpn60/GroEL"/>
</dbReference>
<evidence type="ECO:0000256" key="7">
    <source>
        <dbReference type="SAM" id="MobiDB-lite"/>
    </source>
</evidence>
<dbReference type="SUPFAM" id="SSF52029">
    <property type="entry name" value="GroEL apical domain-like"/>
    <property type="match status" value="1"/>
</dbReference>
<dbReference type="PANTHER" id="PTHR45633">
    <property type="entry name" value="60 KDA HEAT SHOCK PROTEIN, MITOCHONDRIAL"/>
    <property type="match status" value="1"/>
</dbReference>